<name>A0A1X7M2F8_9BURK</name>
<organism evidence="2 3">
    <name type="scientific">Paraburkholderia susongensis</name>
    <dbReference type="NCBI Taxonomy" id="1515439"/>
    <lineage>
        <taxon>Bacteria</taxon>
        <taxon>Pseudomonadati</taxon>
        <taxon>Pseudomonadota</taxon>
        <taxon>Betaproteobacteria</taxon>
        <taxon>Burkholderiales</taxon>
        <taxon>Burkholderiaceae</taxon>
        <taxon>Paraburkholderia</taxon>
    </lineage>
</organism>
<dbReference type="RefSeq" id="WP_085488885.1">
    <property type="nucleotide sequence ID" value="NZ_FXAT01000013.1"/>
</dbReference>
<dbReference type="OrthoDB" id="6900881at2"/>
<feature type="compositionally biased region" description="Low complexity" evidence="1">
    <location>
        <begin position="110"/>
        <end position="123"/>
    </location>
</feature>
<reference evidence="3" key="1">
    <citation type="submission" date="2017-04" db="EMBL/GenBank/DDBJ databases">
        <authorList>
            <person name="Varghese N."/>
            <person name="Submissions S."/>
        </authorList>
    </citation>
    <scope>NUCLEOTIDE SEQUENCE [LARGE SCALE GENOMIC DNA]</scope>
    <source>
        <strain evidence="3">LMG 29540</strain>
    </source>
</reference>
<feature type="region of interest" description="Disordered" evidence="1">
    <location>
        <begin position="88"/>
        <end position="135"/>
    </location>
</feature>
<evidence type="ECO:0000313" key="2">
    <source>
        <dbReference type="EMBL" id="SMG59549.1"/>
    </source>
</evidence>
<protein>
    <recommendedName>
        <fullName evidence="4">Poly(3-hydroxyalkanoate) polymerase subunit PhaE</fullName>
    </recommendedName>
</protein>
<dbReference type="AlphaFoldDB" id="A0A1X7M2F8"/>
<dbReference type="STRING" id="1515439.SAMN06265784_113112"/>
<evidence type="ECO:0000313" key="3">
    <source>
        <dbReference type="Proteomes" id="UP000193228"/>
    </source>
</evidence>
<dbReference type="EMBL" id="FXAT01000013">
    <property type="protein sequence ID" value="SMG59549.1"/>
    <property type="molecule type" value="Genomic_DNA"/>
</dbReference>
<accession>A0A1X7M2F8</accession>
<proteinExistence type="predicted"/>
<sequence length="135" mass="14925">MASPAFPDPFQMWRDALSKFENDANTLATGSMQSQDVLQSLHQFSSVWLGMQQLFEKAVTDYLRHANLPSRKEVAKLAVSLQRIEDKLDRLLPQETAAPPAPRPARTRRPPGAASPAEPHAAAKQTRRGTHADKG</sequence>
<dbReference type="Proteomes" id="UP000193228">
    <property type="component" value="Unassembled WGS sequence"/>
</dbReference>
<gene>
    <name evidence="2" type="ORF">SAMN06265784_113112</name>
</gene>
<evidence type="ECO:0000256" key="1">
    <source>
        <dbReference type="SAM" id="MobiDB-lite"/>
    </source>
</evidence>
<evidence type="ECO:0008006" key="4">
    <source>
        <dbReference type="Google" id="ProtNLM"/>
    </source>
</evidence>
<keyword evidence="3" id="KW-1185">Reference proteome</keyword>